<accession>A0A1J1I9N1</accession>
<dbReference type="Pfam" id="PF07841">
    <property type="entry name" value="DM4_12"/>
    <property type="match status" value="1"/>
</dbReference>
<dbReference type="AlphaFoldDB" id="A0A1J1I9N1"/>
<evidence type="ECO:0000313" key="2">
    <source>
        <dbReference type="Proteomes" id="UP000183832"/>
    </source>
</evidence>
<evidence type="ECO:0000313" key="1">
    <source>
        <dbReference type="EMBL" id="CRK96915.1"/>
    </source>
</evidence>
<dbReference type="OrthoDB" id="8186940at2759"/>
<proteinExistence type="predicted"/>
<dbReference type="Proteomes" id="UP000183832">
    <property type="component" value="Unassembled WGS sequence"/>
</dbReference>
<organism evidence="1 2">
    <name type="scientific">Clunio marinus</name>
    <dbReference type="NCBI Taxonomy" id="568069"/>
    <lineage>
        <taxon>Eukaryota</taxon>
        <taxon>Metazoa</taxon>
        <taxon>Ecdysozoa</taxon>
        <taxon>Arthropoda</taxon>
        <taxon>Hexapoda</taxon>
        <taxon>Insecta</taxon>
        <taxon>Pterygota</taxon>
        <taxon>Neoptera</taxon>
        <taxon>Endopterygota</taxon>
        <taxon>Diptera</taxon>
        <taxon>Nematocera</taxon>
        <taxon>Chironomoidea</taxon>
        <taxon>Chironomidae</taxon>
        <taxon>Clunio</taxon>
    </lineage>
</organism>
<protein>
    <submittedName>
        <fullName evidence="1">CLUMA_CG010326, isoform A</fullName>
    </submittedName>
</protein>
<dbReference type="InterPro" id="IPR006631">
    <property type="entry name" value="DM4_12"/>
</dbReference>
<dbReference type="SMART" id="SM00718">
    <property type="entry name" value="DM4_12"/>
    <property type="match status" value="1"/>
</dbReference>
<dbReference type="EMBL" id="CVRI01000045">
    <property type="protein sequence ID" value="CRK96915.1"/>
    <property type="molecule type" value="Genomic_DNA"/>
</dbReference>
<dbReference type="PANTHER" id="PTHR21398">
    <property type="entry name" value="AGAP007094-PA"/>
    <property type="match status" value="1"/>
</dbReference>
<name>A0A1J1I9N1_9DIPT</name>
<gene>
    <name evidence="1" type="ORF">CLUMA_CG010326</name>
</gene>
<reference evidence="1 2" key="1">
    <citation type="submission" date="2015-04" db="EMBL/GenBank/DDBJ databases">
        <authorList>
            <person name="Syromyatnikov M.Y."/>
            <person name="Popov V.N."/>
        </authorList>
    </citation>
    <scope>NUCLEOTIDE SEQUENCE [LARGE SCALE GENOMIC DNA]</scope>
</reference>
<sequence length="313" mass="35965">MGRNEDGLGCDEVFDQCERSIMDIFTEVYEMTFNEVNMLLVVPPTAPTRHQLISGIGIPLQLKDEAITFGMVMKAQYYLPETANQLKFGFFPDIFENVTNDANLDNVWHPFPDGRKRRETKTDPISGQKYESYEGKVEVKGDETIQNDEVDDDDEFDDQFEEDILERQRMDEQFKHFNMEPEPSTKTDEVDFSSSRWAVYDALSFMLESKGFNGRVCVLRAICESAEVEFSEHLMGELFHVFFTCSNIYSKGLQSINSPSTTAEAVSKLSDYDYIEAEKIGRTATSSGCDKVFHQCERSIMEIFTEVFESKMF</sequence>
<dbReference type="PANTHER" id="PTHR21398:SF21">
    <property type="entry name" value="AGAP004005-PA"/>
    <property type="match status" value="1"/>
</dbReference>
<keyword evidence="2" id="KW-1185">Reference proteome</keyword>